<keyword evidence="4" id="KW-0804">Transcription</keyword>
<comment type="similarity">
    <text evidence="1">Belongs to the LysR transcriptional regulatory family.</text>
</comment>
<proteinExistence type="inferred from homology"/>
<protein>
    <submittedName>
        <fullName evidence="6">DNA-binding transcriptional regulator, LysR family</fullName>
    </submittedName>
</protein>
<dbReference type="InterPro" id="IPR000847">
    <property type="entry name" value="LysR_HTH_N"/>
</dbReference>
<dbReference type="InterPro" id="IPR036390">
    <property type="entry name" value="WH_DNA-bd_sf"/>
</dbReference>
<dbReference type="AlphaFoldDB" id="A0A1H5E613"/>
<dbReference type="Gene3D" id="3.40.190.10">
    <property type="entry name" value="Periplasmic binding protein-like II"/>
    <property type="match status" value="2"/>
</dbReference>
<keyword evidence="2" id="KW-0805">Transcription regulation</keyword>
<dbReference type="PROSITE" id="PS50931">
    <property type="entry name" value="HTH_LYSR"/>
    <property type="match status" value="1"/>
</dbReference>
<dbReference type="Pfam" id="PF00126">
    <property type="entry name" value="HTH_1"/>
    <property type="match status" value="1"/>
</dbReference>
<dbReference type="Gene3D" id="1.10.10.10">
    <property type="entry name" value="Winged helix-like DNA-binding domain superfamily/Winged helix DNA-binding domain"/>
    <property type="match status" value="1"/>
</dbReference>
<dbReference type="FunFam" id="1.10.10.10:FF:000001">
    <property type="entry name" value="LysR family transcriptional regulator"/>
    <property type="match status" value="1"/>
</dbReference>
<name>A0A1H5E613_9PSED</name>
<reference evidence="6 7" key="1">
    <citation type="submission" date="2016-10" db="EMBL/GenBank/DDBJ databases">
        <authorList>
            <person name="de Groot N.N."/>
        </authorList>
    </citation>
    <scope>NUCLEOTIDE SEQUENCE [LARGE SCALE GENOMIC DNA]</scope>
    <source>
        <strain evidence="6 7">BS3655</strain>
    </source>
</reference>
<accession>A0A1H5E613</accession>
<dbReference type="SUPFAM" id="SSF53850">
    <property type="entry name" value="Periplasmic binding protein-like II"/>
    <property type="match status" value="1"/>
</dbReference>
<dbReference type="InterPro" id="IPR036388">
    <property type="entry name" value="WH-like_DNA-bd_sf"/>
</dbReference>
<feature type="domain" description="HTH lysR-type" evidence="5">
    <location>
        <begin position="1"/>
        <end position="58"/>
    </location>
</feature>
<evidence type="ECO:0000256" key="4">
    <source>
        <dbReference type="ARBA" id="ARBA00023163"/>
    </source>
</evidence>
<dbReference type="RefSeq" id="WP_074877388.1">
    <property type="nucleotide sequence ID" value="NZ_FNTF01000002.1"/>
</dbReference>
<keyword evidence="3 6" id="KW-0238">DNA-binding</keyword>
<dbReference type="SUPFAM" id="SSF46785">
    <property type="entry name" value="Winged helix' DNA-binding domain"/>
    <property type="match status" value="1"/>
</dbReference>
<evidence type="ECO:0000313" key="7">
    <source>
        <dbReference type="Proteomes" id="UP000183114"/>
    </source>
</evidence>
<dbReference type="GO" id="GO:0003700">
    <property type="term" value="F:DNA-binding transcription factor activity"/>
    <property type="evidence" value="ECO:0007669"/>
    <property type="project" value="InterPro"/>
</dbReference>
<organism evidence="6 7">
    <name type="scientific">Pseudomonas frederiksbergensis</name>
    <dbReference type="NCBI Taxonomy" id="104087"/>
    <lineage>
        <taxon>Bacteria</taxon>
        <taxon>Pseudomonadati</taxon>
        <taxon>Pseudomonadota</taxon>
        <taxon>Gammaproteobacteria</taxon>
        <taxon>Pseudomonadales</taxon>
        <taxon>Pseudomonadaceae</taxon>
        <taxon>Pseudomonas</taxon>
    </lineage>
</organism>
<dbReference type="PRINTS" id="PR00039">
    <property type="entry name" value="HTHLYSR"/>
</dbReference>
<dbReference type="Proteomes" id="UP000183114">
    <property type="component" value="Unassembled WGS sequence"/>
</dbReference>
<dbReference type="GO" id="GO:0000976">
    <property type="term" value="F:transcription cis-regulatory region binding"/>
    <property type="evidence" value="ECO:0007669"/>
    <property type="project" value="TreeGrafter"/>
</dbReference>
<evidence type="ECO:0000259" key="5">
    <source>
        <dbReference type="PROSITE" id="PS50931"/>
    </source>
</evidence>
<evidence type="ECO:0000313" key="6">
    <source>
        <dbReference type="EMBL" id="SED86440.1"/>
    </source>
</evidence>
<evidence type="ECO:0000256" key="1">
    <source>
        <dbReference type="ARBA" id="ARBA00009437"/>
    </source>
</evidence>
<dbReference type="InterPro" id="IPR005119">
    <property type="entry name" value="LysR_subst-bd"/>
</dbReference>
<dbReference type="Pfam" id="PF03466">
    <property type="entry name" value="LysR_substrate"/>
    <property type="match status" value="1"/>
</dbReference>
<evidence type="ECO:0000256" key="2">
    <source>
        <dbReference type="ARBA" id="ARBA00023015"/>
    </source>
</evidence>
<sequence length="291" mass="31836">MNLHHLLVFHTISKTGSITACAKALHISQPALSRELRKLEERFGLTLFERQPRGMRLTHAGEVLAEYADRLFDIVRTADLAMKELACANIGHLSIAASSTIGTYVLPRVLARFRNNNPGVKVSLFVNNTEQVSQAVADMRYSLGFIEGPLHINGLTATSFRQDDLLPVVAAWHRLADATTIKPRDINDEPLLMREVGSGTRELVAAVLEDLGVQQGSIMEFGNTEAIKQAAIHGGGIAWLPSISITDELANDVLIPLPCAQLTLRRTLSIVRRAAVPDGPAERELLSLLEQ</sequence>
<evidence type="ECO:0000256" key="3">
    <source>
        <dbReference type="ARBA" id="ARBA00023125"/>
    </source>
</evidence>
<dbReference type="PANTHER" id="PTHR30126:SF39">
    <property type="entry name" value="HTH-TYPE TRANSCRIPTIONAL REGULATOR CYSL"/>
    <property type="match status" value="1"/>
</dbReference>
<gene>
    <name evidence="6" type="ORF">SAMN04490185_4377</name>
</gene>
<dbReference type="PANTHER" id="PTHR30126">
    <property type="entry name" value="HTH-TYPE TRANSCRIPTIONAL REGULATOR"/>
    <property type="match status" value="1"/>
</dbReference>
<dbReference type="EMBL" id="FNTF01000002">
    <property type="protein sequence ID" value="SED86440.1"/>
    <property type="molecule type" value="Genomic_DNA"/>
</dbReference>